<dbReference type="InterPro" id="IPR010970">
    <property type="entry name" value="Cys_dSase_SufS"/>
</dbReference>
<dbReference type="AlphaFoldDB" id="A0A6J7E0S0"/>
<dbReference type="Gene3D" id="3.40.640.10">
    <property type="entry name" value="Type I PLP-dependent aspartate aminotransferase-like (Major domain)"/>
    <property type="match status" value="1"/>
</dbReference>
<evidence type="ECO:0000256" key="5">
    <source>
        <dbReference type="ARBA" id="ARBA00050776"/>
    </source>
</evidence>
<dbReference type="GO" id="GO:0006534">
    <property type="term" value="P:cysteine metabolic process"/>
    <property type="evidence" value="ECO:0007669"/>
    <property type="project" value="InterPro"/>
</dbReference>
<dbReference type="InterPro" id="IPR000192">
    <property type="entry name" value="Aminotrans_V_dom"/>
</dbReference>
<dbReference type="EMBL" id="CAFBLQ010000111">
    <property type="protein sequence ID" value="CAB4876617.1"/>
    <property type="molecule type" value="Genomic_DNA"/>
</dbReference>
<dbReference type="EC" id="2.8.1.7" evidence="2"/>
<gene>
    <name evidence="7" type="ORF">UFOPK3423_01041</name>
</gene>
<dbReference type="SUPFAM" id="SSF53383">
    <property type="entry name" value="PLP-dependent transferases"/>
    <property type="match status" value="1"/>
</dbReference>
<dbReference type="CDD" id="cd06453">
    <property type="entry name" value="SufS_like"/>
    <property type="match status" value="1"/>
</dbReference>
<comment type="catalytic activity">
    <reaction evidence="5">
        <text>(sulfur carrier)-H + L-cysteine = (sulfur carrier)-SH + L-alanine</text>
        <dbReference type="Rhea" id="RHEA:43892"/>
        <dbReference type="Rhea" id="RHEA-COMP:14737"/>
        <dbReference type="Rhea" id="RHEA-COMP:14739"/>
        <dbReference type="ChEBI" id="CHEBI:29917"/>
        <dbReference type="ChEBI" id="CHEBI:35235"/>
        <dbReference type="ChEBI" id="CHEBI:57972"/>
        <dbReference type="ChEBI" id="CHEBI:64428"/>
        <dbReference type="EC" id="2.8.1.7"/>
    </reaction>
</comment>
<organism evidence="7">
    <name type="scientific">freshwater metagenome</name>
    <dbReference type="NCBI Taxonomy" id="449393"/>
    <lineage>
        <taxon>unclassified sequences</taxon>
        <taxon>metagenomes</taxon>
        <taxon>ecological metagenomes</taxon>
    </lineage>
</organism>
<proteinExistence type="predicted"/>
<sequence>MGAGDAIVLTQMEHHSNIVPWHLLAEATGAELRWLEVDEQGLLDLEQLDRHLADGRTKLVTVTHVSNVLGTLNPVAEIVARSRAAGAATLVDGSQAVPHMPVDVVRIGADFYVWTGHKAYGPTGVGILHGRREVLEAMPPFLGGGDMIKTVTMDGVTFADLPLKFEAGTSPIAEVVGLGAAIDFLAGIGMDRVRAHEREITAYALEQLAQVPGLSVYGPLDADRRGGIVAFAMEGTHPHDVAEILGRDGVCVRAGHHCAQPLMQRLGVGATTRASFAVHTTHAEIDRLVEGLGNVRRVFRLDED</sequence>
<dbReference type="GO" id="GO:0030170">
    <property type="term" value="F:pyridoxal phosphate binding"/>
    <property type="evidence" value="ECO:0007669"/>
    <property type="project" value="InterPro"/>
</dbReference>
<keyword evidence="3" id="KW-0808">Transferase</keyword>
<dbReference type="PANTHER" id="PTHR43586">
    <property type="entry name" value="CYSTEINE DESULFURASE"/>
    <property type="match status" value="1"/>
</dbReference>
<dbReference type="Gene3D" id="3.90.1150.10">
    <property type="entry name" value="Aspartate Aminotransferase, domain 1"/>
    <property type="match status" value="1"/>
</dbReference>
<name>A0A6J7E0S0_9ZZZZ</name>
<dbReference type="Pfam" id="PF00266">
    <property type="entry name" value="Aminotran_5"/>
    <property type="match status" value="1"/>
</dbReference>
<reference evidence="7" key="1">
    <citation type="submission" date="2020-05" db="EMBL/GenBank/DDBJ databases">
        <authorList>
            <person name="Chiriac C."/>
            <person name="Salcher M."/>
            <person name="Ghai R."/>
            <person name="Kavagutti S V."/>
        </authorList>
    </citation>
    <scope>NUCLEOTIDE SEQUENCE</scope>
</reference>
<evidence type="ECO:0000259" key="6">
    <source>
        <dbReference type="Pfam" id="PF00266"/>
    </source>
</evidence>
<evidence type="ECO:0000256" key="2">
    <source>
        <dbReference type="ARBA" id="ARBA00012239"/>
    </source>
</evidence>
<evidence type="ECO:0000256" key="4">
    <source>
        <dbReference type="ARBA" id="ARBA00022898"/>
    </source>
</evidence>
<comment type="cofactor">
    <cofactor evidence="1">
        <name>pyridoxal 5'-phosphate</name>
        <dbReference type="ChEBI" id="CHEBI:597326"/>
    </cofactor>
</comment>
<dbReference type="PANTHER" id="PTHR43586:SF8">
    <property type="entry name" value="CYSTEINE DESULFURASE 1, CHLOROPLASTIC"/>
    <property type="match status" value="1"/>
</dbReference>
<feature type="domain" description="Aminotransferase class V" evidence="6">
    <location>
        <begin position="2"/>
        <end position="288"/>
    </location>
</feature>
<dbReference type="GO" id="GO:0031071">
    <property type="term" value="F:cysteine desulfurase activity"/>
    <property type="evidence" value="ECO:0007669"/>
    <property type="project" value="UniProtKB-EC"/>
</dbReference>
<dbReference type="InterPro" id="IPR015424">
    <property type="entry name" value="PyrdxlP-dep_Trfase"/>
</dbReference>
<evidence type="ECO:0000313" key="7">
    <source>
        <dbReference type="EMBL" id="CAB4876617.1"/>
    </source>
</evidence>
<dbReference type="InterPro" id="IPR015421">
    <property type="entry name" value="PyrdxlP-dep_Trfase_major"/>
</dbReference>
<evidence type="ECO:0000256" key="3">
    <source>
        <dbReference type="ARBA" id="ARBA00022679"/>
    </source>
</evidence>
<accession>A0A6J7E0S0</accession>
<protein>
    <recommendedName>
        <fullName evidence="2">cysteine desulfurase</fullName>
        <ecNumber evidence="2">2.8.1.7</ecNumber>
    </recommendedName>
</protein>
<keyword evidence="4" id="KW-0663">Pyridoxal phosphate</keyword>
<evidence type="ECO:0000256" key="1">
    <source>
        <dbReference type="ARBA" id="ARBA00001933"/>
    </source>
</evidence>
<dbReference type="InterPro" id="IPR015422">
    <property type="entry name" value="PyrdxlP-dep_Trfase_small"/>
</dbReference>